<dbReference type="GO" id="GO:0005975">
    <property type="term" value="P:carbohydrate metabolic process"/>
    <property type="evidence" value="ECO:0007669"/>
    <property type="project" value="InterPro"/>
</dbReference>
<dbReference type="GeneID" id="9047486"/>
<dbReference type="GO" id="GO:0005509">
    <property type="term" value="F:calcium ion binding"/>
    <property type="evidence" value="ECO:0007669"/>
    <property type="project" value="InterPro"/>
</dbReference>
<dbReference type="OrthoDB" id="8118055at2759"/>
<keyword evidence="4 8" id="KW-0378">Hydrolase</keyword>
<evidence type="ECO:0000313" key="10">
    <source>
        <dbReference type="Proteomes" id="UP000007800"/>
    </source>
</evidence>
<dbReference type="Proteomes" id="UP000007800">
    <property type="component" value="Unassembled WGS sequence"/>
</dbReference>
<proteinExistence type="inferred from homology"/>
<evidence type="ECO:0000256" key="4">
    <source>
        <dbReference type="ARBA" id="ARBA00022801"/>
    </source>
</evidence>
<dbReference type="InterPro" id="IPR012341">
    <property type="entry name" value="6hp_glycosidase-like_sf"/>
</dbReference>
<dbReference type="InParanoid" id="C5LIJ7"/>
<evidence type="ECO:0000256" key="6">
    <source>
        <dbReference type="PIRSR" id="PIRSR601382-2"/>
    </source>
</evidence>
<keyword evidence="5 7" id="KW-1015">Disulfide bond</keyword>
<keyword evidence="10" id="KW-1185">Reference proteome</keyword>
<dbReference type="AlphaFoldDB" id="C5LIJ7"/>
<dbReference type="InterPro" id="IPR001382">
    <property type="entry name" value="Glyco_hydro_47"/>
</dbReference>
<dbReference type="GO" id="GO:0000139">
    <property type="term" value="C:Golgi membrane"/>
    <property type="evidence" value="ECO:0007669"/>
    <property type="project" value="TreeGrafter"/>
</dbReference>
<name>C5LIJ7_PERM5</name>
<reference evidence="9 10" key="1">
    <citation type="submission" date="2008-07" db="EMBL/GenBank/DDBJ databases">
        <authorList>
            <person name="El-Sayed N."/>
            <person name="Caler E."/>
            <person name="Inman J."/>
            <person name="Amedeo P."/>
            <person name="Hass B."/>
            <person name="Wortman J."/>
        </authorList>
    </citation>
    <scope>NUCLEOTIDE SEQUENCE [LARGE SCALE GENOMIC DNA]</scope>
    <source>
        <strain evidence="10">ATCC 50983 / TXsc</strain>
    </source>
</reference>
<evidence type="ECO:0000256" key="8">
    <source>
        <dbReference type="RuleBase" id="RU361193"/>
    </source>
</evidence>
<keyword evidence="6" id="KW-0479">Metal-binding</keyword>
<protein>
    <recommendedName>
        <fullName evidence="8">alpha-1,2-Mannosidase</fullName>
        <ecNumber evidence="8">3.2.1.-</ecNumber>
    </recommendedName>
</protein>
<evidence type="ECO:0000313" key="9">
    <source>
        <dbReference type="EMBL" id="EER03400.1"/>
    </source>
</evidence>
<dbReference type="RefSeq" id="XP_002771584.1">
    <property type="nucleotide sequence ID" value="XM_002771538.1"/>
</dbReference>
<evidence type="ECO:0000256" key="5">
    <source>
        <dbReference type="ARBA" id="ARBA00023157"/>
    </source>
</evidence>
<feature type="disulfide bond" evidence="7">
    <location>
        <begin position="6"/>
        <end position="39"/>
    </location>
</feature>
<dbReference type="EC" id="3.2.1.-" evidence="8"/>
<evidence type="ECO:0000256" key="2">
    <source>
        <dbReference type="ARBA" id="ARBA00004922"/>
    </source>
</evidence>
<evidence type="ECO:0000256" key="3">
    <source>
        <dbReference type="ARBA" id="ARBA00007658"/>
    </source>
</evidence>
<sequence length="174" mass="20263">MEHLTCFVPGNLMLGARTLPRDRVDPRWEKWAHDITETCHQMYARSKTGLGPEVAEFRLNAPKGDDIPRDAHYILRPETIESIFYMHYFTGDPKYRVWAHDMMTALNKHAKAQYGYSAVFDINQVPARQKNEQESFFTAETLKYLYLTLAPRHALNLDEYVLNTEAHPLKIANH</sequence>
<dbReference type="SUPFAM" id="SSF48225">
    <property type="entry name" value="Seven-hairpin glycosidases"/>
    <property type="match status" value="1"/>
</dbReference>
<dbReference type="InterPro" id="IPR036026">
    <property type="entry name" value="Seven-hairpin_glycosidases"/>
</dbReference>
<dbReference type="GO" id="GO:0005783">
    <property type="term" value="C:endoplasmic reticulum"/>
    <property type="evidence" value="ECO:0007669"/>
    <property type="project" value="TreeGrafter"/>
</dbReference>
<organism evidence="10">
    <name type="scientific">Perkinsus marinus (strain ATCC 50983 / TXsc)</name>
    <dbReference type="NCBI Taxonomy" id="423536"/>
    <lineage>
        <taxon>Eukaryota</taxon>
        <taxon>Sar</taxon>
        <taxon>Alveolata</taxon>
        <taxon>Perkinsozoa</taxon>
        <taxon>Perkinsea</taxon>
        <taxon>Perkinsida</taxon>
        <taxon>Perkinsidae</taxon>
        <taxon>Perkinsus</taxon>
    </lineage>
</organism>
<gene>
    <name evidence="9" type="ORF">Pmar_PMAR014616</name>
</gene>
<dbReference type="PRINTS" id="PR00747">
    <property type="entry name" value="GLYHDRLASE47"/>
</dbReference>
<evidence type="ECO:0000256" key="1">
    <source>
        <dbReference type="ARBA" id="ARBA00001913"/>
    </source>
</evidence>
<keyword evidence="8" id="KW-0326">Glycosidase</keyword>
<dbReference type="Gene3D" id="1.50.10.10">
    <property type="match status" value="1"/>
</dbReference>
<dbReference type="PANTHER" id="PTHR11742">
    <property type="entry name" value="MANNOSYL-OLIGOSACCHARIDE ALPHA-1,2-MANNOSIDASE-RELATED"/>
    <property type="match status" value="1"/>
</dbReference>
<comment type="cofactor">
    <cofactor evidence="1 6">
        <name>Ca(2+)</name>
        <dbReference type="ChEBI" id="CHEBI:29108"/>
    </cofactor>
</comment>
<feature type="binding site" evidence="6">
    <location>
        <position position="164"/>
    </location>
    <ligand>
        <name>Ca(2+)</name>
        <dbReference type="ChEBI" id="CHEBI:29108"/>
    </ligand>
</feature>
<dbReference type="EMBL" id="GG682243">
    <property type="protein sequence ID" value="EER03400.1"/>
    <property type="molecule type" value="Genomic_DNA"/>
</dbReference>
<comment type="pathway">
    <text evidence="2">Protein modification; protein glycosylation.</text>
</comment>
<dbReference type="PANTHER" id="PTHR11742:SF6">
    <property type="entry name" value="MANNOSYL-OLIGOSACCHARIDE ALPHA-1,2-MANNOSIDASE IA-RELATED"/>
    <property type="match status" value="1"/>
</dbReference>
<dbReference type="OMA" id="IGRTCHE"/>
<dbReference type="InterPro" id="IPR050749">
    <property type="entry name" value="Glycosyl_Hydrolase_47"/>
</dbReference>
<dbReference type="GO" id="GO:0004571">
    <property type="term" value="F:mannosyl-oligosaccharide 1,2-alpha-mannosidase activity"/>
    <property type="evidence" value="ECO:0007669"/>
    <property type="project" value="InterPro"/>
</dbReference>
<accession>C5LIJ7</accession>
<keyword evidence="6" id="KW-0106">Calcium</keyword>
<evidence type="ECO:0000256" key="7">
    <source>
        <dbReference type="PIRSR" id="PIRSR601382-3"/>
    </source>
</evidence>
<dbReference type="Pfam" id="PF01532">
    <property type="entry name" value="Glyco_hydro_47"/>
    <property type="match status" value="1"/>
</dbReference>
<comment type="similarity">
    <text evidence="3 8">Belongs to the glycosyl hydrolase 47 family.</text>
</comment>